<dbReference type="GO" id="GO:0008270">
    <property type="term" value="F:zinc ion binding"/>
    <property type="evidence" value="ECO:0007669"/>
    <property type="project" value="UniProtKB-KW"/>
</dbReference>
<dbReference type="Pfam" id="PF23202">
    <property type="entry name" value="PAH_ZNF598"/>
    <property type="match status" value="1"/>
</dbReference>
<keyword evidence="8" id="KW-0479">Metal-binding</keyword>
<feature type="compositionally biased region" description="Polar residues" evidence="13">
    <location>
        <begin position="418"/>
        <end position="438"/>
    </location>
</feature>
<evidence type="ECO:0000256" key="3">
    <source>
        <dbReference type="ARBA" id="ARBA00004906"/>
    </source>
</evidence>
<evidence type="ECO:0000256" key="1">
    <source>
        <dbReference type="ARBA" id="ARBA00000900"/>
    </source>
</evidence>
<evidence type="ECO:0000256" key="6">
    <source>
        <dbReference type="ARBA" id="ARBA00022553"/>
    </source>
</evidence>
<evidence type="ECO:0000256" key="10">
    <source>
        <dbReference type="ARBA" id="ARBA00022833"/>
    </source>
</evidence>
<keyword evidence="9 12" id="KW-0863">Zinc-finger</keyword>
<comment type="similarity">
    <text evidence="11">Belongs to the ZNF598/HEL2 family.</text>
</comment>
<dbReference type="InterPro" id="IPR013087">
    <property type="entry name" value="Znf_C2H2_type"/>
</dbReference>
<keyword evidence="7" id="KW-0808">Transferase</keyword>
<reference evidence="15" key="1">
    <citation type="submission" date="2022-07" db="EMBL/GenBank/DDBJ databases">
        <authorList>
            <person name="Trinca V."/>
            <person name="Uliana J.V.C."/>
            <person name="Torres T.T."/>
            <person name="Ward R.J."/>
            <person name="Monesi N."/>
        </authorList>
    </citation>
    <scope>NUCLEOTIDE SEQUENCE</scope>
    <source>
        <strain evidence="15">HSMRA1968</strain>
        <tissue evidence="15">Whole embryos</tissue>
    </source>
</reference>
<comment type="catalytic activity">
    <reaction evidence="1">
        <text>S-ubiquitinyl-[E2 ubiquitin-conjugating enzyme]-L-cysteine + [acceptor protein]-L-lysine = [E2 ubiquitin-conjugating enzyme]-L-cysteine + N(6)-ubiquitinyl-[acceptor protein]-L-lysine.</text>
        <dbReference type="EC" id="2.3.2.27"/>
    </reaction>
</comment>
<dbReference type="Pfam" id="PF23208">
    <property type="entry name" value="zf_C2H2_ZNF598"/>
    <property type="match status" value="1"/>
</dbReference>
<feature type="domain" description="RING-type" evidence="14">
    <location>
        <begin position="23"/>
        <end position="63"/>
    </location>
</feature>
<dbReference type="PROSITE" id="PS00028">
    <property type="entry name" value="ZINC_FINGER_C2H2_1"/>
    <property type="match status" value="1"/>
</dbReference>
<evidence type="ECO:0000256" key="12">
    <source>
        <dbReference type="PROSITE-ProRule" id="PRU00175"/>
    </source>
</evidence>
<evidence type="ECO:0000313" key="15">
    <source>
        <dbReference type="EMBL" id="KAJ6644453.1"/>
    </source>
</evidence>
<keyword evidence="6" id="KW-0597">Phosphoprotein</keyword>
<dbReference type="OrthoDB" id="3838338at2759"/>
<dbReference type="GO" id="GO:0043022">
    <property type="term" value="F:ribosome binding"/>
    <property type="evidence" value="ECO:0007669"/>
    <property type="project" value="TreeGrafter"/>
</dbReference>
<dbReference type="Pfam" id="PF23230">
    <property type="entry name" value="zf-C2H2_13"/>
    <property type="match status" value="1"/>
</dbReference>
<feature type="compositionally biased region" description="Polar residues" evidence="13">
    <location>
        <begin position="721"/>
        <end position="731"/>
    </location>
</feature>
<sequence>MSMSEKKMETETNDNKDLAPVSCVVCFKHTEIFSIGECDHVVCYECSARLRVLLKQNDCMICRAELSQVIFTTEIKPFIKLTALNRSGLYDSKYRICFTSLKVQSAFNKLLENPCSVCSVPPFPTFGGLKDHMRKEHELFYCDICTDNLTIFSFERKCYNRVNLGLHRRRGDPDNTSHKGHPRCEFCDRRYLDRDELFRHLRREHYYCHFCDADGLNHYYADYEALRAHFQSNHYLCEDESCAEEKFTSVFRTEIDLRAHIASTHGKSLGKLATKQARTLEVEFTLAPRNRVGESSRGPNRNNNYVEEEFENFDTTSIVQHPQRSIDAQNEQEFPSLGGASSSTFTVRPSVSIRTKTFGPGGLARTKENFPALGGGSSDVSPIHKKANNNGYTMGTASALFKNGNTSNTGKVMIHLSNRPSTSTAPKKSEVNPNSSKDFPSLGRKANLDNDFVPVVPINQNSVAAKHRAVVSQTYESAVAAPPAKVATIQRETPSTSTKKPTSASAPKLNSKDNFPSLGGGTDVATTLPWITTKKQPAESRKSKVAPPPLAATTTKSEPKPTSSTSKVETKANGKANNKKEKVKAKVAEKKEETKADGKSKGNKKTESKPQAKSDSDEIECVPSQSVLNVVSAKHRSLINGYESNVQSTNKLQFVKRDTNVSSEKSAQSSVPSFSSTNNFPSLGLSDSLLKEKNNNNMPISFIDIMKNAKDPMSNVDATIKTPNNDSSNVAASVPPGFDKSRKKQPQPPPGFNSVTLNSVAKPTNNLTFTSSLGESYSILPTHHYLPPKNSTKRNKALFAHFQKNEEPEAVEQFQEISRLFIQGSYLALPYYQHCKFALKDKFDVIFPELLVLLPDINKQQELFLVHSQQEALSNKNKKPTKKNQNLALEVCATCKQVLISSDLSTHLQSHSLENNFPKLGNQNDNAINNANAWKK</sequence>
<comment type="pathway">
    <text evidence="3">Protein modification; protein ubiquitination.</text>
</comment>
<dbReference type="GO" id="GO:0072344">
    <property type="term" value="P:rescue of stalled ribosome"/>
    <property type="evidence" value="ECO:0007669"/>
    <property type="project" value="InterPro"/>
</dbReference>
<keyword evidence="16" id="KW-1185">Reference proteome</keyword>
<name>A0A9Q0N6G4_9DIPT</name>
<evidence type="ECO:0000313" key="16">
    <source>
        <dbReference type="Proteomes" id="UP001151699"/>
    </source>
</evidence>
<feature type="compositionally biased region" description="Basic and acidic residues" evidence="13">
    <location>
        <begin position="568"/>
        <end position="616"/>
    </location>
</feature>
<keyword evidence="10" id="KW-0862">Zinc</keyword>
<dbReference type="InterPro" id="IPR013083">
    <property type="entry name" value="Znf_RING/FYVE/PHD"/>
</dbReference>
<dbReference type="InterPro" id="IPR041888">
    <property type="entry name" value="RING-HC_ZNF598/HEL2"/>
</dbReference>
<dbReference type="Pfam" id="PF25447">
    <property type="entry name" value="RING_ZNF598"/>
    <property type="match status" value="1"/>
</dbReference>
<feature type="region of interest" description="Disordered" evidence="13">
    <location>
        <begin position="476"/>
        <end position="620"/>
    </location>
</feature>
<dbReference type="SMART" id="SM00355">
    <property type="entry name" value="ZnF_C2H2"/>
    <property type="match status" value="5"/>
</dbReference>
<evidence type="ECO:0000256" key="9">
    <source>
        <dbReference type="ARBA" id="ARBA00022771"/>
    </source>
</evidence>
<feature type="compositionally biased region" description="Low complexity" evidence="13">
    <location>
        <begin position="553"/>
        <end position="567"/>
    </location>
</feature>
<protein>
    <recommendedName>
        <fullName evidence="4">RING-type E3 ubiquitin transferase</fullName>
        <ecNumber evidence="4">2.3.2.27</ecNumber>
    </recommendedName>
</protein>
<dbReference type="InterPro" id="IPR001841">
    <property type="entry name" value="Znf_RING"/>
</dbReference>
<evidence type="ECO:0000256" key="11">
    <source>
        <dbReference type="ARBA" id="ARBA00035113"/>
    </source>
</evidence>
<dbReference type="SUPFAM" id="SSF57850">
    <property type="entry name" value="RING/U-box"/>
    <property type="match status" value="1"/>
</dbReference>
<comment type="caution">
    <text evidence="15">The sequence shown here is derived from an EMBL/GenBank/DDBJ whole genome shotgun (WGS) entry which is preliminary data.</text>
</comment>
<dbReference type="PROSITE" id="PS50089">
    <property type="entry name" value="ZF_RING_2"/>
    <property type="match status" value="1"/>
</dbReference>
<dbReference type="PANTHER" id="PTHR22938:SF0">
    <property type="entry name" value="E3 UBIQUITIN-PROTEIN LIGASE ZNF598"/>
    <property type="match status" value="1"/>
</dbReference>
<dbReference type="GO" id="GO:0061630">
    <property type="term" value="F:ubiquitin protein ligase activity"/>
    <property type="evidence" value="ECO:0007669"/>
    <property type="project" value="UniProtKB-EC"/>
</dbReference>
<dbReference type="InterPro" id="IPR056437">
    <property type="entry name" value="Znf-C2H2_ZNF598/HEL2"/>
</dbReference>
<dbReference type="GO" id="GO:0005737">
    <property type="term" value="C:cytoplasm"/>
    <property type="evidence" value="ECO:0007669"/>
    <property type="project" value="UniProtKB-SubCell"/>
</dbReference>
<dbReference type="PANTHER" id="PTHR22938">
    <property type="entry name" value="ZINC FINGER PROTEIN 598"/>
    <property type="match status" value="1"/>
</dbReference>
<proteinExistence type="inferred from homology"/>
<dbReference type="Proteomes" id="UP001151699">
    <property type="component" value="Chromosome B"/>
</dbReference>
<accession>A0A9Q0N6G4</accession>
<comment type="subcellular location">
    <subcellularLocation>
        <location evidence="2">Cytoplasm</location>
    </subcellularLocation>
</comment>
<dbReference type="EMBL" id="WJQU01000002">
    <property type="protein sequence ID" value="KAJ6644453.1"/>
    <property type="molecule type" value="Genomic_DNA"/>
</dbReference>
<organism evidence="15 16">
    <name type="scientific">Pseudolycoriella hygida</name>
    <dbReference type="NCBI Taxonomy" id="35572"/>
    <lineage>
        <taxon>Eukaryota</taxon>
        <taxon>Metazoa</taxon>
        <taxon>Ecdysozoa</taxon>
        <taxon>Arthropoda</taxon>
        <taxon>Hexapoda</taxon>
        <taxon>Insecta</taxon>
        <taxon>Pterygota</taxon>
        <taxon>Neoptera</taxon>
        <taxon>Endopterygota</taxon>
        <taxon>Diptera</taxon>
        <taxon>Nematocera</taxon>
        <taxon>Sciaroidea</taxon>
        <taxon>Sciaridae</taxon>
        <taxon>Pseudolycoriella</taxon>
    </lineage>
</organism>
<feature type="region of interest" description="Disordered" evidence="13">
    <location>
        <begin position="417"/>
        <end position="443"/>
    </location>
</feature>
<evidence type="ECO:0000256" key="4">
    <source>
        <dbReference type="ARBA" id="ARBA00012483"/>
    </source>
</evidence>
<dbReference type="EC" id="2.3.2.27" evidence="4"/>
<dbReference type="InterPro" id="IPR057634">
    <property type="entry name" value="PAH_ZNF598/HEL2"/>
</dbReference>
<feature type="region of interest" description="Disordered" evidence="13">
    <location>
        <begin position="717"/>
        <end position="756"/>
    </location>
</feature>
<keyword evidence="5" id="KW-0963">Cytoplasm</keyword>
<dbReference type="Gene3D" id="3.30.40.10">
    <property type="entry name" value="Zinc/RING finger domain, C3HC4 (zinc finger)"/>
    <property type="match status" value="1"/>
</dbReference>
<evidence type="ECO:0000256" key="2">
    <source>
        <dbReference type="ARBA" id="ARBA00004496"/>
    </source>
</evidence>
<dbReference type="AlphaFoldDB" id="A0A9Q0N6G4"/>
<evidence type="ECO:0000256" key="5">
    <source>
        <dbReference type="ARBA" id="ARBA00022490"/>
    </source>
</evidence>
<gene>
    <name evidence="15" type="primary">ZNF598</name>
    <name evidence="15" type="ORF">Bhyg_09422</name>
</gene>
<evidence type="ECO:0000259" key="14">
    <source>
        <dbReference type="PROSITE" id="PS50089"/>
    </source>
</evidence>
<dbReference type="InterPro" id="IPR044288">
    <property type="entry name" value="ZNF598/HEL2"/>
</dbReference>
<evidence type="ECO:0000256" key="13">
    <source>
        <dbReference type="SAM" id="MobiDB-lite"/>
    </source>
</evidence>
<dbReference type="GO" id="GO:0016567">
    <property type="term" value="P:protein ubiquitination"/>
    <property type="evidence" value="ECO:0007669"/>
    <property type="project" value="TreeGrafter"/>
</dbReference>
<evidence type="ECO:0000256" key="7">
    <source>
        <dbReference type="ARBA" id="ARBA00022679"/>
    </source>
</evidence>
<dbReference type="CDD" id="cd16615">
    <property type="entry name" value="RING-HC_ZNF598"/>
    <property type="match status" value="1"/>
</dbReference>
<feature type="compositionally biased region" description="Low complexity" evidence="13">
    <location>
        <begin position="493"/>
        <end position="508"/>
    </location>
</feature>
<evidence type="ECO:0000256" key="8">
    <source>
        <dbReference type="ARBA" id="ARBA00022723"/>
    </source>
</evidence>
<dbReference type="InterPro" id="IPR059042">
    <property type="entry name" value="Znf_C2H2_ZNF598"/>
</dbReference>